<evidence type="ECO:0000256" key="1">
    <source>
        <dbReference type="ARBA" id="ARBA00004651"/>
    </source>
</evidence>
<dbReference type="PROSITE" id="PS50928">
    <property type="entry name" value="ABC_TM1"/>
    <property type="match status" value="1"/>
</dbReference>
<dbReference type="OrthoDB" id="61400at2"/>
<dbReference type="Pfam" id="PF00528">
    <property type="entry name" value="BPD_transp_1"/>
    <property type="match status" value="1"/>
</dbReference>
<evidence type="ECO:0000256" key="2">
    <source>
        <dbReference type="ARBA" id="ARBA00022448"/>
    </source>
</evidence>
<dbReference type="PANTHER" id="PTHR43744:SF12">
    <property type="entry name" value="ABC TRANSPORTER PERMEASE PROTEIN MG189-RELATED"/>
    <property type="match status" value="1"/>
</dbReference>
<comment type="subcellular location">
    <subcellularLocation>
        <location evidence="1 7">Cell membrane</location>
        <topology evidence="1 7">Multi-pass membrane protein</topology>
    </subcellularLocation>
</comment>
<dbReference type="SUPFAM" id="SSF161098">
    <property type="entry name" value="MetI-like"/>
    <property type="match status" value="1"/>
</dbReference>
<evidence type="ECO:0000256" key="6">
    <source>
        <dbReference type="ARBA" id="ARBA00023136"/>
    </source>
</evidence>
<accession>D7CQG0</accession>
<dbReference type="RefSeq" id="WP_013178310.1">
    <property type="nucleotide sequence ID" value="NC_014221.1"/>
</dbReference>
<dbReference type="HOGENOM" id="CLU_016047_1_1_0"/>
<dbReference type="Gene3D" id="1.10.3720.10">
    <property type="entry name" value="MetI-like"/>
    <property type="match status" value="1"/>
</dbReference>
<proteinExistence type="inferred from homology"/>
<keyword evidence="4 7" id="KW-0812">Transmembrane</keyword>
<evidence type="ECO:0000256" key="5">
    <source>
        <dbReference type="ARBA" id="ARBA00022989"/>
    </source>
</evidence>
<dbReference type="CDD" id="cd06261">
    <property type="entry name" value="TM_PBP2"/>
    <property type="match status" value="1"/>
</dbReference>
<feature type="transmembrane region" description="Helical" evidence="7">
    <location>
        <begin position="128"/>
        <end position="152"/>
    </location>
</feature>
<keyword evidence="6 7" id="KW-0472">Membrane</keyword>
<evidence type="ECO:0000256" key="4">
    <source>
        <dbReference type="ARBA" id="ARBA00022692"/>
    </source>
</evidence>
<dbReference type="GO" id="GO:0005886">
    <property type="term" value="C:plasma membrane"/>
    <property type="evidence" value="ECO:0007669"/>
    <property type="project" value="UniProtKB-SubCell"/>
</dbReference>
<dbReference type="eggNOG" id="COG0395">
    <property type="taxonomic scope" value="Bacteria"/>
</dbReference>
<reference evidence="10" key="1">
    <citation type="submission" date="2010-05" db="EMBL/GenBank/DDBJ databases">
        <title>The complete genome of Truepera radiovictris DSM 17093.</title>
        <authorList>
            <consortium name="US DOE Joint Genome Institute (JGI-PGF)"/>
            <person name="Lucas S."/>
            <person name="Copeland A."/>
            <person name="Lapidus A."/>
            <person name="Glavina del Rio T."/>
            <person name="Dalin E."/>
            <person name="Tice H."/>
            <person name="Bruce D."/>
            <person name="Goodwin L."/>
            <person name="Pitluck S."/>
            <person name="Kyrpides N."/>
            <person name="Mavromatis K."/>
            <person name="Ovchinnikova G."/>
            <person name="Munk A.C."/>
            <person name="Detter J.C."/>
            <person name="Han C."/>
            <person name="Tapia R."/>
            <person name="Land M."/>
            <person name="Hauser L."/>
            <person name="Markowitz V."/>
            <person name="Cheng J.-F."/>
            <person name="Hugenholtz P."/>
            <person name="Woyke T."/>
            <person name="Wu D."/>
            <person name="Tindall B."/>
            <person name="Pomrenke H.G."/>
            <person name="Brambilla E."/>
            <person name="Klenk H.-P."/>
            <person name="Eisen J.A."/>
        </authorList>
    </citation>
    <scope>NUCLEOTIDE SEQUENCE [LARGE SCALE GENOMIC DNA]</scope>
    <source>
        <strain evidence="10">DSM 17093 / CIP 108686 / LMG 22925 / RQ-24</strain>
    </source>
</reference>
<keyword evidence="3" id="KW-1003">Cell membrane</keyword>
<evidence type="ECO:0000313" key="10">
    <source>
        <dbReference type="Proteomes" id="UP000000379"/>
    </source>
</evidence>
<feature type="transmembrane region" description="Helical" evidence="7">
    <location>
        <begin position="200"/>
        <end position="222"/>
    </location>
</feature>
<organism evidence="9 10">
    <name type="scientific">Truepera radiovictrix (strain DSM 17093 / CIP 108686 / LMG 22925 / RQ-24)</name>
    <dbReference type="NCBI Taxonomy" id="649638"/>
    <lineage>
        <taxon>Bacteria</taxon>
        <taxon>Thermotogati</taxon>
        <taxon>Deinococcota</taxon>
        <taxon>Deinococci</taxon>
        <taxon>Trueperales</taxon>
        <taxon>Trueperaceae</taxon>
        <taxon>Truepera</taxon>
    </lineage>
</organism>
<dbReference type="EMBL" id="CP002049">
    <property type="protein sequence ID" value="ADI14944.1"/>
    <property type="molecule type" value="Genomic_DNA"/>
</dbReference>
<evidence type="ECO:0000313" key="9">
    <source>
        <dbReference type="EMBL" id="ADI14944.1"/>
    </source>
</evidence>
<keyword evidence="10" id="KW-1185">Reference proteome</keyword>
<feature type="domain" description="ABC transmembrane type-1" evidence="8">
    <location>
        <begin position="90"/>
        <end position="279"/>
    </location>
</feature>
<feature type="transmembrane region" description="Helical" evidence="7">
    <location>
        <begin position="28"/>
        <end position="50"/>
    </location>
</feature>
<keyword evidence="5 7" id="KW-1133">Transmembrane helix</keyword>
<name>D7CQG0_TRURR</name>
<protein>
    <submittedName>
        <fullName evidence="9">Binding-protein-dependent transport systems inner membrane component</fullName>
    </submittedName>
</protein>
<dbReference type="GO" id="GO:0055085">
    <property type="term" value="P:transmembrane transport"/>
    <property type="evidence" value="ECO:0007669"/>
    <property type="project" value="InterPro"/>
</dbReference>
<keyword evidence="2 7" id="KW-0813">Transport</keyword>
<dbReference type="Proteomes" id="UP000000379">
    <property type="component" value="Chromosome"/>
</dbReference>
<feature type="transmembrane region" description="Helical" evidence="7">
    <location>
        <begin position="261"/>
        <end position="279"/>
    </location>
</feature>
<feature type="transmembrane region" description="Helical" evidence="7">
    <location>
        <begin position="158"/>
        <end position="179"/>
    </location>
</feature>
<evidence type="ECO:0000259" key="8">
    <source>
        <dbReference type="PROSITE" id="PS50928"/>
    </source>
</evidence>
<evidence type="ECO:0000256" key="3">
    <source>
        <dbReference type="ARBA" id="ARBA00022475"/>
    </source>
</evidence>
<evidence type="ECO:0000256" key="7">
    <source>
        <dbReference type="RuleBase" id="RU363032"/>
    </source>
</evidence>
<dbReference type="InterPro" id="IPR000515">
    <property type="entry name" value="MetI-like"/>
</dbReference>
<dbReference type="InterPro" id="IPR035906">
    <property type="entry name" value="MetI-like_sf"/>
</dbReference>
<feature type="transmembrane region" description="Helical" evidence="7">
    <location>
        <begin position="94"/>
        <end position="116"/>
    </location>
</feature>
<dbReference type="KEGG" id="tra:Trad_1828"/>
<sequence length="292" mass="32346">MAGSSAVGRPARARRAAALGVGTLVRRLLIAAVLIVGVTVAVFPFLYLLLQSLAPWDQVDRRVFPTALTLRSYRWLLFEAGARDPWLRALFNSFFVTVASVLLMVTSAGLVGYALSHIPFRGRAAINNVILFHMFFPGILLLVPTFLIVRYAGLYNTYAGMIIPTAMSVWAIFMYTSFFKGVSSEMIEAARIDGASEAQIVFRIIVPVSLPITSVITLFLFMDRWGQLLWDLMVVSDRSKMTLSVLLASLQGSYAPYPGPIYAASTLLTLPVLIVFWLFRRNFTAGIAFVFK</sequence>
<dbReference type="AlphaFoldDB" id="D7CQG0"/>
<reference evidence="9 10" key="2">
    <citation type="journal article" date="2011" name="Stand. Genomic Sci.">
        <title>Complete genome sequence of Truepera radiovictrix type strain (RQ-24).</title>
        <authorList>
            <person name="Ivanova N."/>
            <person name="Rohde C."/>
            <person name="Munk C."/>
            <person name="Nolan M."/>
            <person name="Lucas S."/>
            <person name="Del Rio T.G."/>
            <person name="Tice H."/>
            <person name="Deshpande S."/>
            <person name="Cheng J.F."/>
            <person name="Tapia R."/>
            <person name="Han C."/>
            <person name="Goodwin L."/>
            <person name="Pitluck S."/>
            <person name="Liolios K."/>
            <person name="Mavromatis K."/>
            <person name="Mikhailova N."/>
            <person name="Pati A."/>
            <person name="Chen A."/>
            <person name="Palaniappan K."/>
            <person name="Land M."/>
            <person name="Hauser L."/>
            <person name="Chang Y.J."/>
            <person name="Jeffries C.D."/>
            <person name="Brambilla E."/>
            <person name="Rohde M."/>
            <person name="Goker M."/>
            <person name="Tindall B.J."/>
            <person name="Woyke T."/>
            <person name="Bristow J."/>
            <person name="Eisen J.A."/>
            <person name="Markowitz V."/>
            <person name="Hugenholtz P."/>
            <person name="Kyrpides N.C."/>
            <person name="Klenk H.P."/>
            <person name="Lapidus A."/>
        </authorList>
    </citation>
    <scope>NUCLEOTIDE SEQUENCE [LARGE SCALE GENOMIC DNA]</scope>
    <source>
        <strain evidence="10">DSM 17093 / CIP 108686 / LMG 22925 / RQ-24</strain>
    </source>
</reference>
<comment type="similarity">
    <text evidence="7">Belongs to the binding-protein-dependent transport system permease family.</text>
</comment>
<gene>
    <name evidence="9" type="ordered locus">Trad_1828</name>
</gene>
<dbReference type="PANTHER" id="PTHR43744">
    <property type="entry name" value="ABC TRANSPORTER PERMEASE PROTEIN MG189-RELATED-RELATED"/>
    <property type="match status" value="1"/>
</dbReference>
<dbReference type="STRING" id="649638.Trad_1828"/>